<evidence type="ECO:0000256" key="7">
    <source>
        <dbReference type="ARBA" id="ARBA00022917"/>
    </source>
</evidence>
<dbReference type="InterPro" id="IPR006195">
    <property type="entry name" value="aa-tRNA-synth_II"/>
</dbReference>
<evidence type="ECO:0000256" key="8">
    <source>
        <dbReference type="ARBA" id="ARBA00023146"/>
    </source>
</evidence>
<reference evidence="11 12" key="1">
    <citation type="journal article" date="2009" name="Curr. Microbiol.">
        <title>Molecular cloning and expression of a novel cholinephosphotransferase involved in glycoglycerophospholipid biosynthesis of Mycoplasma fermentans.</title>
        <authorList>
            <person name="Ishida N."/>
            <person name="Irikura D."/>
            <person name="Matsuda K."/>
            <person name="Sato S."/>
            <person name="Asano K."/>
        </authorList>
    </citation>
    <scope>NUCLEOTIDE SEQUENCE [LARGE SCALE GENOMIC DNA]</scope>
    <source>
        <strain evidence="12">ATCC 19989 / NBRC 14854 / NCTC 10117 / PG18</strain>
    </source>
</reference>
<gene>
    <name evidence="9" type="primary">asnS</name>
    <name evidence="11" type="ordered locus">MBIO_0470</name>
</gene>
<comment type="subcellular location">
    <subcellularLocation>
        <location evidence="9">Cytoplasm</location>
    </subcellularLocation>
</comment>
<dbReference type="Pfam" id="PF00152">
    <property type="entry name" value="tRNA-synt_2"/>
    <property type="match status" value="1"/>
</dbReference>
<comment type="similarity">
    <text evidence="1 9">Belongs to the class-II aminoacyl-tRNA synthetase family.</text>
</comment>
<dbReference type="AlphaFoldDB" id="C4XF13"/>
<evidence type="ECO:0000313" key="12">
    <source>
        <dbReference type="Proteomes" id="UP000006810"/>
    </source>
</evidence>
<keyword evidence="4 9" id="KW-0436">Ligase</keyword>
<dbReference type="InterPro" id="IPR045864">
    <property type="entry name" value="aa-tRNA-synth_II/BPL/LPL"/>
</dbReference>
<accession>C4XF13</accession>
<dbReference type="PANTHER" id="PTHR22594:SF34">
    <property type="entry name" value="ASPARAGINE--TRNA LIGASE, MITOCHONDRIAL-RELATED"/>
    <property type="match status" value="1"/>
</dbReference>
<evidence type="ECO:0000256" key="4">
    <source>
        <dbReference type="ARBA" id="ARBA00022598"/>
    </source>
</evidence>
<evidence type="ECO:0000256" key="6">
    <source>
        <dbReference type="ARBA" id="ARBA00022840"/>
    </source>
</evidence>
<dbReference type="CDD" id="cd04318">
    <property type="entry name" value="EcAsnRS_like_N"/>
    <property type="match status" value="1"/>
</dbReference>
<dbReference type="PATRIC" id="fig|496833.3.peg.897"/>
<dbReference type="FunFam" id="3.30.930.10:FF:000016">
    <property type="entry name" value="Asparagine--tRNA ligase"/>
    <property type="match status" value="1"/>
</dbReference>
<evidence type="ECO:0000256" key="9">
    <source>
        <dbReference type="HAMAP-Rule" id="MF_00534"/>
    </source>
</evidence>
<evidence type="ECO:0000313" key="11">
    <source>
        <dbReference type="EMBL" id="BAH69735.1"/>
    </source>
</evidence>
<dbReference type="Gene3D" id="2.40.50.140">
    <property type="entry name" value="Nucleic acid-binding proteins"/>
    <property type="match status" value="1"/>
</dbReference>
<keyword evidence="5 9" id="KW-0547">Nucleotide-binding</keyword>
<evidence type="ECO:0000256" key="2">
    <source>
        <dbReference type="ARBA" id="ARBA00011738"/>
    </source>
</evidence>
<dbReference type="InterPro" id="IPR004364">
    <property type="entry name" value="Aa-tRNA-synt_II"/>
</dbReference>
<dbReference type="HAMAP" id="MF_00534">
    <property type="entry name" value="Asn_tRNA_synth"/>
    <property type="match status" value="1"/>
</dbReference>
<dbReference type="InterPro" id="IPR004522">
    <property type="entry name" value="Asn-tRNA-ligase"/>
</dbReference>
<dbReference type="Gene3D" id="3.30.930.10">
    <property type="entry name" value="Bira Bifunctional Protein, Domain 2"/>
    <property type="match status" value="1"/>
</dbReference>
<comment type="catalytic activity">
    <reaction evidence="9">
        <text>tRNA(Asn) + L-asparagine + ATP = L-asparaginyl-tRNA(Asn) + AMP + diphosphate + H(+)</text>
        <dbReference type="Rhea" id="RHEA:11180"/>
        <dbReference type="Rhea" id="RHEA-COMP:9659"/>
        <dbReference type="Rhea" id="RHEA-COMP:9674"/>
        <dbReference type="ChEBI" id="CHEBI:15378"/>
        <dbReference type="ChEBI" id="CHEBI:30616"/>
        <dbReference type="ChEBI" id="CHEBI:33019"/>
        <dbReference type="ChEBI" id="CHEBI:58048"/>
        <dbReference type="ChEBI" id="CHEBI:78442"/>
        <dbReference type="ChEBI" id="CHEBI:78515"/>
        <dbReference type="ChEBI" id="CHEBI:456215"/>
        <dbReference type="EC" id="6.1.1.22"/>
    </reaction>
</comment>
<dbReference type="SUPFAM" id="SSF50249">
    <property type="entry name" value="Nucleic acid-binding proteins"/>
    <property type="match status" value="1"/>
</dbReference>
<dbReference type="PRINTS" id="PR01042">
    <property type="entry name" value="TRNASYNTHASP"/>
</dbReference>
<evidence type="ECO:0000256" key="3">
    <source>
        <dbReference type="ARBA" id="ARBA00022490"/>
    </source>
</evidence>
<keyword evidence="12" id="KW-1185">Reference proteome</keyword>
<keyword evidence="8 9" id="KW-0030">Aminoacyl-tRNA synthetase</keyword>
<dbReference type="Pfam" id="PF01336">
    <property type="entry name" value="tRNA_anti-codon"/>
    <property type="match status" value="1"/>
</dbReference>
<dbReference type="GO" id="GO:0003676">
    <property type="term" value="F:nucleic acid binding"/>
    <property type="evidence" value="ECO:0007669"/>
    <property type="project" value="InterPro"/>
</dbReference>
<dbReference type="KEGG" id="mfp:MBIO_0470"/>
<dbReference type="InterPro" id="IPR004365">
    <property type="entry name" value="NA-bd_OB_tRNA"/>
</dbReference>
<dbReference type="InterPro" id="IPR012340">
    <property type="entry name" value="NA-bd_OB-fold"/>
</dbReference>
<evidence type="ECO:0000256" key="1">
    <source>
        <dbReference type="ARBA" id="ARBA00008226"/>
    </source>
</evidence>
<dbReference type="PROSITE" id="PS50862">
    <property type="entry name" value="AA_TRNA_LIGASE_II"/>
    <property type="match status" value="1"/>
</dbReference>
<dbReference type="GO" id="GO:0005737">
    <property type="term" value="C:cytoplasm"/>
    <property type="evidence" value="ECO:0007669"/>
    <property type="project" value="UniProtKB-SubCell"/>
</dbReference>
<dbReference type="GO" id="GO:0004816">
    <property type="term" value="F:asparagine-tRNA ligase activity"/>
    <property type="evidence" value="ECO:0007669"/>
    <property type="project" value="UniProtKB-UniRule"/>
</dbReference>
<feature type="domain" description="Aminoacyl-transfer RNA synthetases class-II family profile" evidence="10">
    <location>
        <begin position="141"/>
        <end position="446"/>
    </location>
</feature>
<protein>
    <recommendedName>
        <fullName evidence="9">Asparagine--tRNA ligase</fullName>
        <ecNumber evidence="9">6.1.1.22</ecNumber>
    </recommendedName>
    <alternativeName>
        <fullName evidence="9">Asparaginyl-tRNA synthetase</fullName>
        <shortName evidence="9">AsnRS</shortName>
    </alternativeName>
</protein>
<dbReference type="NCBIfam" id="TIGR00457">
    <property type="entry name" value="asnS"/>
    <property type="match status" value="1"/>
</dbReference>
<dbReference type="eggNOG" id="COG0017">
    <property type="taxonomic scope" value="Bacteria"/>
</dbReference>
<dbReference type="SUPFAM" id="SSF55681">
    <property type="entry name" value="Class II aaRS and biotin synthetases"/>
    <property type="match status" value="1"/>
</dbReference>
<proteinExistence type="inferred from homology"/>
<dbReference type="EMBL" id="AP009608">
    <property type="protein sequence ID" value="BAH69735.1"/>
    <property type="molecule type" value="Genomic_DNA"/>
</dbReference>
<keyword evidence="7 9" id="KW-0648">Protein biosynthesis</keyword>
<keyword evidence="6 9" id="KW-0067">ATP-binding</keyword>
<dbReference type="NCBIfam" id="NF003037">
    <property type="entry name" value="PRK03932.1"/>
    <property type="match status" value="1"/>
</dbReference>
<evidence type="ECO:0000256" key="5">
    <source>
        <dbReference type="ARBA" id="ARBA00022741"/>
    </source>
</evidence>
<dbReference type="PANTHER" id="PTHR22594">
    <property type="entry name" value="ASPARTYL/LYSYL-TRNA SYNTHETASE"/>
    <property type="match status" value="1"/>
</dbReference>
<sequence length="456" mass="51711">MEVDMATSDIKSLFEKSKEFKNKTLEIKAWVTSNRGNKKIRFISINDGSTVQSLQVTCKGEKFDFDKLDQIHLGAAVEVKGIVALTPKAQQPLELVATKVKLLRDADLDFPIQKQGINLETLRDIPHVRHRTNLLRATMLIRSTLAKEVNKYFDEHGYLYFNAPIITSNDGEGAGETFVVNDGNSKDPFFGTRKATLGVTGQLHAESYAIGFKKVYTFAPTFRAEHSNTKKHAAEFWMIEPEVAFYELKDAIKLADDMLKSVIKNTIKKHPAEFKFLNETVDKGLLERLNHFLKTKLSVIDYRDAIKELAKVKDQFENQDIEFGLDLATEHERYISEKIFNGPVAVINFPKSFKAFYMQQNDDNETVAAFDLLVPGIGELIGGSQREVRYDKLLQRALEVGISQEELQWYLDLRRFGDSGSSGFGVGFERLVMYVTGVDNIRDVIPYPRTSGNIKM</sequence>
<dbReference type="EC" id="6.1.1.22" evidence="9"/>
<organism evidence="11 12">
    <name type="scientific">Mycoplasmopsis fermentans (strain ATCC 19989 / NBRC 14854 / NCTC 10117 / PG18)</name>
    <name type="common">Mycoplasma fermentans</name>
    <dbReference type="NCBI Taxonomy" id="496833"/>
    <lineage>
        <taxon>Bacteria</taxon>
        <taxon>Bacillati</taxon>
        <taxon>Mycoplasmatota</taxon>
        <taxon>Mycoplasmoidales</taxon>
        <taxon>Metamycoplasmataceae</taxon>
        <taxon>Mycoplasmopsis</taxon>
    </lineage>
</organism>
<keyword evidence="3 9" id="KW-0963">Cytoplasm</keyword>
<dbReference type="Proteomes" id="UP000006810">
    <property type="component" value="Chromosome"/>
</dbReference>
<evidence type="ECO:0000259" key="10">
    <source>
        <dbReference type="PROSITE" id="PS50862"/>
    </source>
</evidence>
<comment type="subunit">
    <text evidence="2 9">Homodimer.</text>
</comment>
<dbReference type="HOGENOM" id="CLU_004553_2_0_14"/>
<dbReference type="GO" id="GO:0005524">
    <property type="term" value="F:ATP binding"/>
    <property type="evidence" value="ECO:0007669"/>
    <property type="project" value="UniProtKB-UniRule"/>
</dbReference>
<name>C4XF13_MYCFP</name>
<dbReference type="InterPro" id="IPR002312">
    <property type="entry name" value="Asp/Asn-tRNA-synth_IIb"/>
</dbReference>
<dbReference type="GO" id="GO:0006421">
    <property type="term" value="P:asparaginyl-tRNA aminoacylation"/>
    <property type="evidence" value="ECO:0007669"/>
    <property type="project" value="UniProtKB-UniRule"/>
</dbReference>